<reference evidence="3" key="1">
    <citation type="journal article" date="2019" name="Int. J. Syst. Evol. Microbiol.">
        <title>The Global Catalogue of Microorganisms (GCM) 10K type strain sequencing project: providing services to taxonomists for standard genome sequencing and annotation.</title>
        <authorList>
            <consortium name="The Broad Institute Genomics Platform"/>
            <consortium name="The Broad Institute Genome Sequencing Center for Infectious Disease"/>
            <person name="Wu L."/>
            <person name="Ma J."/>
        </authorList>
    </citation>
    <scope>NUCLEOTIDE SEQUENCE [LARGE SCALE GENOMIC DNA]</scope>
    <source>
        <strain evidence="3">KCTC 42281</strain>
    </source>
</reference>
<dbReference type="EMBL" id="JBHRYD010000010">
    <property type="protein sequence ID" value="MFC3705607.1"/>
    <property type="molecule type" value="Genomic_DNA"/>
</dbReference>
<dbReference type="RefSeq" id="WP_380097472.1">
    <property type="nucleotide sequence ID" value="NZ_JBHRYD010000010.1"/>
</dbReference>
<evidence type="ECO:0000313" key="2">
    <source>
        <dbReference type="EMBL" id="MFC3705607.1"/>
    </source>
</evidence>
<sequence length="153" mass="17046">MDLNELNATIVRAKSSTYVGGGQKCDSSRLGSHDLRWSDGKWSYLDSYFGGTDFIGQETIWYADTPVWAMNYYGHIKAPLLIDAVGAGEIIKRALSQMYEEGRFLGGFRWQSPQGVYVDTNAGDAARFHGREAILVQGQEAYVLDYFGGLIKE</sequence>
<accession>A0ABV7X360</accession>
<dbReference type="Pfam" id="PF18931">
    <property type="entry name" value="DUF5680"/>
    <property type="match status" value="1"/>
</dbReference>
<keyword evidence="3" id="KW-1185">Reference proteome</keyword>
<proteinExistence type="predicted"/>
<evidence type="ECO:0000313" key="3">
    <source>
        <dbReference type="Proteomes" id="UP001595613"/>
    </source>
</evidence>
<feature type="domain" description="DUF5680" evidence="1">
    <location>
        <begin position="46"/>
        <end position="151"/>
    </location>
</feature>
<evidence type="ECO:0000259" key="1">
    <source>
        <dbReference type="Pfam" id="PF18931"/>
    </source>
</evidence>
<name>A0ABV7X360_9HYPH</name>
<protein>
    <submittedName>
        <fullName evidence="2">DUF5680 domain-containing protein</fullName>
    </submittedName>
</protein>
<dbReference type="Proteomes" id="UP001595613">
    <property type="component" value="Unassembled WGS sequence"/>
</dbReference>
<gene>
    <name evidence="2" type="ORF">ACFOOL_12660</name>
</gene>
<dbReference type="InterPro" id="IPR043735">
    <property type="entry name" value="DUF5680"/>
</dbReference>
<organism evidence="2 3">
    <name type="scientific">Devosia honganensis</name>
    <dbReference type="NCBI Taxonomy" id="1610527"/>
    <lineage>
        <taxon>Bacteria</taxon>
        <taxon>Pseudomonadati</taxon>
        <taxon>Pseudomonadota</taxon>
        <taxon>Alphaproteobacteria</taxon>
        <taxon>Hyphomicrobiales</taxon>
        <taxon>Devosiaceae</taxon>
        <taxon>Devosia</taxon>
    </lineage>
</organism>
<comment type="caution">
    <text evidence="2">The sequence shown here is derived from an EMBL/GenBank/DDBJ whole genome shotgun (WGS) entry which is preliminary data.</text>
</comment>